<keyword evidence="1" id="KW-1133">Transmembrane helix</keyword>
<protein>
    <submittedName>
        <fullName evidence="2">Prepilin-type N-terminal cleavage/methylation domain-containing protein</fullName>
    </submittedName>
</protein>
<reference evidence="2" key="1">
    <citation type="submission" date="2023-01" db="EMBL/GenBank/DDBJ databases">
        <title>Vibrio sp. CB1-14 genome sequencing.</title>
        <authorList>
            <person name="Otstavnykh N."/>
            <person name="Isaeva M."/>
            <person name="Meleshko D."/>
        </authorList>
    </citation>
    <scope>NUCLEOTIDE SEQUENCE</scope>
    <source>
        <strain evidence="2">CB1-14</strain>
    </source>
</reference>
<keyword evidence="1" id="KW-0812">Transmembrane</keyword>
<name>A0AAU8BJX9_9VIBR</name>
<evidence type="ECO:0000256" key="1">
    <source>
        <dbReference type="SAM" id="Phobius"/>
    </source>
</evidence>
<keyword evidence="1" id="KW-0472">Membrane</keyword>
<evidence type="ECO:0000313" key="2">
    <source>
        <dbReference type="EMBL" id="XCD16751.1"/>
    </source>
</evidence>
<dbReference type="KEGG" id="vck:PG915_04145"/>
<organism evidence="2">
    <name type="scientific">Vibrio chaetopteri</name>
    <dbReference type="NCBI Taxonomy" id="3016528"/>
    <lineage>
        <taxon>Bacteria</taxon>
        <taxon>Pseudomonadati</taxon>
        <taxon>Pseudomonadota</taxon>
        <taxon>Gammaproteobacteria</taxon>
        <taxon>Vibrionales</taxon>
        <taxon>Vibrionaceae</taxon>
        <taxon>Vibrio</taxon>
    </lineage>
</organism>
<sequence>MKRQKGITIIEMLVASTAGIMAISLVGSLYISVQNHASDRSQLLLLNQALATTARRIQNDMIRAGYNGKESNSWVPFGASTTIYVSQSGAVAQYAYRDDRGEAPIENVVWQFSEEVGKLSICRAKTSISTGTKATSFSNSSGCTSIFEPNLIKVNNFSLATNTVGSHSATHQYVILTIDAELRGNPSVFSSLTRQFMVRNGQ</sequence>
<feature type="transmembrane region" description="Helical" evidence="1">
    <location>
        <begin position="12"/>
        <end position="33"/>
    </location>
</feature>
<gene>
    <name evidence="2" type="ORF">PG915_04145</name>
</gene>
<accession>A0AAU8BJX9</accession>
<dbReference type="EMBL" id="CP115920">
    <property type="protein sequence ID" value="XCD16751.1"/>
    <property type="molecule type" value="Genomic_DNA"/>
</dbReference>
<dbReference type="AlphaFoldDB" id="A0AAU8BJX9"/>
<dbReference type="RefSeq" id="WP_353497984.1">
    <property type="nucleotide sequence ID" value="NZ_CP115920.1"/>
</dbReference>
<proteinExistence type="predicted"/>